<evidence type="ECO:0000313" key="1">
    <source>
        <dbReference type="EMBL" id="GAA1959757.1"/>
    </source>
</evidence>
<name>A0ABP5CAT8_9ACTN</name>
<organism evidence="1 2">
    <name type="scientific">Nocardioides panacihumi</name>
    <dbReference type="NCBI Taxonomy" id="400774"/>
    <lineage>
        <taxon>Bacteria</taxon>
        <taxon>Bacillati</taxon>
        <taxon>Actinomycetota</taxon>
        <taxon>Actinomycetes</taxon>
        <taxon>Propionibacteriales</taxon>
        <taxon>Nocardioidaceae</taxon>
        <taxon>Nocardioides</taxon>
    </lineage>
</organism>
<sequence>MSAGQAAHAAESFWPTKSCTKGGFTGYVRVAHVGTMVTAVQYKIFKGSNSGGNNANVDWVDGGIAPSKHFSTDSGIQDNAWHTLSNVDYYRGSGGTSMKFVFDKSGATDPSCTITSVL</sequence>
<proteinExistence type="predicted"/>
<accession>A0ABP5CAT8</accession>
<evidence type="ECO:0008006" key="3">
    <source>
        <dbReference type="Google" id="ProtNLM"/>
    </source>
</evidence>
<keyword evidence="2" id="KW-1185">Reference proteome</keyword>
<evidence type="ECO:0000313" key="2">
    <source>
        <dbReference type="Proteomes" id="UP001500571"/>
    </source>
</evidence>
<gene>
    <name evidence="1" type="ORF">GCM10009798_19190</name>
</gene>
<dbReference type="Proteomes" id="UP001500571">
    <property type="component" value="Unassembled WGS sequence"/>
</dbReference>
<protein>
    <recommendedName>
        <fullName evidence="3">Secreted protein</fullName>
    </recommendedName>
</protein>
<reference evidence="2" key="1">
    <citation type="journal article" date="2019" name="Int. J. Syst. Evol. Microbiol.">
        <title>The Global Catalogue of Microorganisms (GCM) 10K type strain sequencing project: providing services to taxonomists for standard genome sequencing and annotation.</title>
        <authorList>
            <consortium name="The Broad Institute Genomics Platform"/>
            <consortium name="The Broad Institute Genome Sequencing Center for Infectious Disease"/>
            <person name="Wu L."/>
            <person name="Ma J."/>
        </authorList>
    </citation>
    <scope>NUCLEOTIDE SEQUENCE [LARGE SCALE GENOMIC DNA]</scope>
    <source>
        <strain evidence="2">JCM 15309</strain>
    </source>
</reference>
<dbReference type="EMBL" id="BAAAPB010000002">
    <property type="protein sequence ID" value="GAA1959757.1"/>
    <property type="molecule type" value="Genomic_DNA"/>
</dbReference>
<comment type="caution">
    <text evidence="1">The sequence shown here is derived from an EMBL/GenBank/DDBJ whole genome shotgun (WGS) entry which is preliminary data.</text>
</comment>